<comment type="caution">
    <text evidence="2">The sequence shown here is derived from an EMBL/GenBank/DDBJ whole genome shotgun (WGS) entry which is preliminary data.</text>
</comment>
<evidence type="ECO:0000313" key="2">
    <source>
        <dbReference type="EMBL" id="KAK9752193.1"/>
    </source>
</evidence>
<keyword evidence="3" id="KW-1185">Reference proteome</keyword>
<dbReference type="PANTHER" id="PTHR15691">
    <property type="entry name" value="WASH COMPLEX SUBUNIT 5"/>
    <property type="match status" value="1"/>
</dbReference>
<name>A0AAW1N2L6_POPJA</name>
<dbReference type="GO" id="GO:0051125">
    <property type="term" value="P:regulation of actin nucleation"/>
    <property type="evidence" value="ECO:0007669"/>
    <property type="project" value="TreeGrafter"/>
</dbReference>
<sequence length="1165" mass="135589">MRDFLAENNLCGQNILQLVSRGNAVIAEILRLKDYIPKVYRLENKQETQKYADIILDFSYFQIAEGHENKIESNDVLQDLDSEFRDNHIQIIERFYLAFKSIHTYVCDLNHYIEELNDGIYLHQTLETVFADMEGRQLLCEALFLYGTMLLMVDAHIEGIIRERLLVSYYRYTPQKGDSQSGIDEVCKLLRDTGYTTTKKPNNYPEDYFKRIPINLSYIDIVIGRLRSDDIYNQLTIYQRTKHRSTALAAQASMLYICLYFSTDILHNQPAIMREIVDKYFPDSWVLSIYMGYTVNIIETWEPFKAARVALNNTLESSNIKNLAAFYSNKAIELYNDTVKLLQEGTITHDNLLSIISNIITVLKDCNVVLRWLILQTANGRHDNNTVKHKRIKQIRDLVISECKCDNSQIFRLLLNTAQLELITRDTFKSLLADREKKWDELKKESYNSLNELADVFGGTKPLSRIEKNMNLHKWFLEISNQVNMLTQTDSASSRKIIQLIQALEEVQEYHQLESNMQIVQYLGETRKHLNQMIRTMNIKEDVLITMQVIGDVSYAWELIDSFTEIMQFGIQRDPNLVIKLRAVFLKLASALEIPLLRINQAHSEDFDSVTQYYSSELEVYVRKVLQIIPNMMFEKLNRIIEMQTNVLKELPTKLDKDKLKEYAQLNERFEYAKLTHSISVFSMGMRMMKSTLVGVICLDPKDLLEDGIRKELVQHISRALNNQLIFSTKFKHEDFSQKLKNLSCIMDGYKRSFEYIQDYININGLKIWQEEVTRIINYNVEQECNGFLRNKVHDWESAYQSRHVPIPYYPPTDNISENFIGRLAREMIKLTDLKNTSYIEQTATWYDAKTHRIVLNRSVVTLMASAIEVTGFKLRHEVTGLVGLDHLFSFMIITDNNNLQKIIGILQNKDDKNVAWSNIITSISAEMKIIDENQNPSKFYQNCVYRTTKLFAPFLDLILSIGQLQLLRNLINFHLNTTCKFNSKNLKNSLGSLNKAIVNQLKHGEEPKPTDDFLQKLSQFFDYAGMNNPFNKIYVTVRTKDEYAVVLFLFTISHLLRIYMFTSGTGVKRALEQWDGIPFIIGLHTLIKQFHINVNNSYIELMSKYVLQLASQTAGNGKNVEQPVDVLAALKFLSIYTKYSQASADYLREHMPEEFFHLYSTLQL</sequence>
<evidence type="ECO:0000313" key="3">
    <source>
        <dbReference type="Proteomes" id="UP001458880"/>
    </source>
</evidence>
<dbReference type="GO" id="GO:0140285">
    <property type="term" value="P:endosome fission"/>
    <property type="evidence" value="ECO:0007669"/>
    <property type="project" value="TreeGrafter"/>
</dbReference>
<dbReference type="GO" id="GO:0005768">
    <property type="term" value="C:endosome"/>
    <property type="evidence" value="ECO:0007669"/>
    <property type="project" value="TreeGrafter"/>
</dbReference>
<dbReference type="Proteomes" id="UP001458880">
    <property type="component" value="Unassembled WGS sequence"/>
</dbReference>
<dbReference type="GO" id="GO:0030041">
    <property type="term" value="P:actin filament polymerization"/>
    <property type="evidence" value="ECO:0007669"/>
    <property type="project" value="TreeGrafter"/>
</dbReference>
<dbReference type="EMBL" id="JASPKY010000022">
    <property type="protein sequence ID" value="KAK9752193.1"/>
    <property type="molecule type" value="Genomic_DNA"/>
</dbReference>
<organism evidence="2 3">
    <name type="scientific">Popillia japonica</name>
    <name type="common">Japanese beetle</name>
    <dbReference type="NCBI Taxonomy" id="7064"/>
    <lineage>
        <taxon>Eukaryota</taxon>
        <taxon>Metazoa</taxon>
        <taxon>Ecdysozoa</taxon>
        <taxon>Arthropoda</taxon>
        <taxon>Hexapoda</taxon>
        <taxon>Insecta</taxon>
        <taxon>Pterygota</taxon>
        <taxon>Neoptera</taxon>
        <taxon>Endopterygota</taxon>
        <taxon>Coleoptera</taxon>
        <taxon>Polyphaga</taxon>
        <taxon>Scarabaeiformia</taxon>
        <taxon>Scarabaeidae</taxon>
        <taxon>Rutelinae</taxon>
        <taxon>Popillia</taxon>
    </lineage>
</organism>
<protein>
    <submittedName>
        <fullName evidence="2">Hereditary spastic paraplegia protein strumpellin</fullName>
    </submittedName>
</protein>
<evidence type="ECO:0000256" key="1">
    <source>
        <dbReference type="ARBA" id="ARBA00006224"/>
    </source>
</evidence>
<dbReference type="GO" id="GO:0007032">
    <property type="term" value="P:endosome organization"/>
    <property type="evidence" value="ECO:0007669"/>
    <property type="project" value="TreeGrafter"/>
</dbReference>
<gene>
    <name evidence="2" type="ORF">QE152_g4354</name>
</gene>
<dbReference type="GO" id="GO:0071203">
    <property type="term" value="C:WASH complex"/>
    <property type="evidence" value="ECO:0007669"/>
    <property type="project" value="InterPro"/>
</dbReference>
<accession>A0AAW1N2L6</accession>
<dbReference type="PANTHER" id="PTHR15691:SF6">
    <property type="entry name" value="WASH COMPLEX SUBUNIT 5"/>
    <property type="match status" value="1"/>
</dbReference>
<proteinExistence type="inferred from homology"/>
<reference evidence="2 3" key="1">
    <citation type="journal article" date="2024" name="BMC Genomics">
        <title>De novo assembly and annotation of Popillia japonica's genome with initial clues to its potential as an invasive pest.</title>
        <authorList>
            <person name="Cucini C."/>
            <person name="Boschi S."/>
            <person name="Funari R."/>
            <person name="Cardaioli E."/>
            <person name="Iannotti N."/>
            <person name="Marturano G."/>
            <person name="Paoli F."/>
            <person name="Bruttini M."/>
            <person name="Carapelli A."/>
            <person name="Frati F."/>
            <person name="Nardi F."/>
        </authorList>
    </citation>
    <scope>NUCLEOTIDE SEQUENCE [LARGE SCALE GENOMIC DNA]</scope>
    <source>
        <strain evidence="2">DMR45628</strain>
    </source>
</reference>
<dbReference type="Pfam" id="PF10266">
    <property type="entry name" value="Strumpellin"/>
    <property type="match status" value="1"/>
</dbReference>
<comment type="similarity">
    <text evidence="1">Belongs to the strumpellin family.</text>
</comment>
<dbReference type="InterPro" id="IPR019393">
    <property type="entry name" value="WASH_strumpellin"/>
</dbReference>
<dbReference type="AlphaFoldDB" id="A0AAW1N2L6"/>